<feature type="region of interest" description="Disordered" evidence="1">
    <location>
        <begin position="1"/>
        <end position="99"/>
    </location>
</feature>
<feature type="compositionally biased region" description="Basic and acidic residues" evidence="1">
    <location>
        <begin position="19"/>
        <end position="61"/>
    </location>
</feature>
<dbReference type="SUPFAM" id="SSF54160">
    <property type="entry name" value="Chromo domain-like"/>
    <property type="match status" value="1"/>
</dbReference>
<evidence type="ECO:0000256" key="1">
    <source>
        <dbReference type="SAM" id="MobiDB-lite"/>
    </source>
</evidence>
<evidence type="ECO:0008006" key="4">
    <source>
        <dbReference type="Google" id="ProtNLM"/>
    </source>
</evidence>
<evidence type="ECO:0000313" key="2">
    <source>
        <dbReference type="EMBL" id="TMS38977.1"/>
    </source>
</evidence>
<feature type="region of interest" description="Disordered" evidence="1">
    <location>
        <begin position="179"/>
        <end position="227"/>
    </location>
</feature>
<gene>
    <name evidence="2" type="ORF">L596_005587</name>
</gene>
<name>A0A4U8V3H7_STECR</name>
<dbReference type="Gene3D" id="2.40.50.40">
    <property type="match status" value="1"/>
</dbReference>
<reference evidence="2 3" key="2">
    <citation type="journal article" date="2019" name="G3 (Bethesda)">
        <title>Hybrid Assembly of the Genome of the Entomopathogenic Nematode Steinernema carpocapsae Identifies the X-Chromosome.</title>
        <authorList>
            <person name="Serra L."/>
            <person name="Macchietto M."/>
            <person name="Macias-Munoz A."/>
            <person name="McGill C.J."/>
            <person name="Rodriguez I.M."/>
            <person name="Rodriguez B."/>
            <person name="Murad R."/>
            <person name="Mortazavi A."/>
        </authorList>
    </citation>
    <scope>NUCLEOTIDE SEQUENCE [LARGE SCALE GENOMIC DNA]</scope>
    <source>
        <strain evidence="2 3">ALL</strain>
    </source>
</reference>
<dbReference type="EMBL" id="AZBU02000001">
    <property type="protein sequence ID" value="TMS38977.1"/>
    <property type="molecule type" value="Genomic_DNA"/>
</dbReference>
<protein>
    <recommendedName>
        <fullName evidence="4">Chromo shadow domain-containing protein</fullName>
    </recommendedName>
</protein>
<feature type="compositionally biased region" description="Acidic residues" evidence="1">
    <location>
        <begin position="179"/>
        <end position="217"/>
    </location>
</feature>
<organism evidence="2 3">
    <name type="scientific">Steinernema carpocapsae</name>
    <name type="common">Entomopathogenic nematode</name>
    <dbReference type="NCBI Taxonomy" id="34508"/>
    <lineage>
        <taxon>Eukaryota</taxon>
        <taxon>Metazoa</taxon>
        <taxon>Ecdysozoa</taxon>
        <taxon>Nematoda</taxon>
        <taxon>Chromadorea</taxon>
        <taxon>Rhabditida</taxon>
        <taxon>Tylenchina</taxon>
        <taxon>Panagrolaimomorpha</taxon>
        <taxon>Strongyloidoidea</taxon>
        <taxon>Steinernematidae</taxon>
        <taxon>Steinernema</taxon>
    </lineage>
</organism>
<reference evidence="2 3" key="1">
    <citation type="journal article" date="2015" name="Genome Biol.">
        <title>Comparative genomics of Steinernema reveals deeply conserved gene regulatory networks.</title>
        <authorList>
            <person name="Dillman A.R."/>
            <person name="Macchietto M."/>
            <person name="Porter C.F."/>
            <person name="Rogers A."/>
            <person name="Williams B."/>
            <person name="Antoshechkin I."/>
            <person name="Lee M.M."/>
            <person name="Goodwin Z."/>
            <person name="Lu X."/>
            <person name="Lewis E.E."/>
            <person name="Goodrich-Blair H."/>
            <person name="Stock S.P."/>
            <person name="Adams B.J."/>
            <person name="Sternberg P.W."/>
            <person name="Mortazavi A."/>
        </authorList>
    </citation>
    <scope>NUCLEOTIDE SEQUENCE [LARGE SCALE GENOMIC DNA]</scope>
    <source>
        <strain evidence="2 3">ALL</strain>
    </source>
</reference>
<proteinExistence type="predicted"/>
<evidence type="ECO:0000313" key="3">
    <source>
        <dbReference type="Proteomes" id="UP000298663"/>
    </source>
</evidence>
<feature type="compositionally biased region" description="Polar residues" evidence="1">
    <location>
        <begin position="90"/>
        <end position="99"/>
    </location>
</feature>
<dbReference type="EMBL" id="CM016762">
    <property type="protein sequence ID" value="TMS38977.1"/>
    <property type="molecule type" value="Genomic_DNA"/>
</dbReference>
<dbReference type="InterPro" id="IPR016197">
    <property type="entry name" value="Chromo-like_dom_sf"/>
</dbReference>
<sequence length="227" mass="25455">MDSQKPINCGPDVDSDEERFDHQFENLELYPRELKSENIEESHDKEEEKNEDVKGHDSGKDDGDEDGTSTTTEDSIASVESIDEHDPSPGESQNSPTGFQREWSVQSIISGRIIDGRHSLLVRYHQDINNINIVDADAVFERSPEMVLEFYEMHLNNAHRIYGSEGMADSSSVTVFEVGDEYREEDLEDEDLSESNVSEDVDSTQESESSEDQEEGELGAGDAATIE</sequence>
<accession>A0A4U8V3H7</accession>
<comment type="caution">
    <text evidence="2">The sequence shown here is derived from an EMBL/GenBank/DDBJ whole genome shotgun (WGS) entry which is preliminary data.</text>
</comment>
<keyword evidence="3" id="KW-1185">Reference proteome</keyword>
<dbReference type="AlphaFoldDB" id="A0A4U8V3H7"/>
<dbReference type="Proteomes" id="UP000298663">
    <property type="component" value="Chromosome X"/>
</dbReference>